<dbReference type="PANTHER" id="PTHR24094:SF15">
    <property type="entry name" value="AMP-DEPENDENT SYNTHETASE_LIGASE DOMAIN-CONTAINING PROTEIN-RELATED"/>
    <property type="match status" value="1"/>
</dbReference>
<evidence type="ECO:0000313" key="4">
    <source>
        <dbReference type="Proteomes" id="UP001183615"/>
    </source>
</evidence>
<organism evidence="3 4">
    <name type="scientific">Streptomyces johnsoniae</name>
    <dbReference type="NCBI Taxonomy" id="3075532"/>
    <lineage>
        <taxon>Bacteria</taxon>
        <taxon>Bacillati</taxon>
        <taxon>Actinomycetota</taxon>
        <taxon>Actinomycetes</taxon>
        <taxon>Kitasatosporales</taxon>
        <taxon>Streptomycetaceae</taxon>
        <taxon>Streptomyces</taxon>
    </lineage>
</organism>
<keyword evidence="1" id="KW-0732">Signal</keyword>
<comment type="caution">
    <text evidence="3">The sequence shown here is derived from an EMBL/GenBank/DDBJ whole genome shotgun (WGS) entry which is preliminary data.</text>
</comment>
<keyword evidence="3" id="KW-0378">Hydrolase</keyword>
<evidence type="ECO:0000313" key="3">
    <source>
        <dbReference type="EMBL" id="MDT0443671.1"/>
    </source>
</evidence>
<gene>
    <name evidence="3" type="ORF">RM779_13870</name>
</gene>
<dbReference type="PANTHER" id="PTHR24094">
    <property type="entry name" value="SECRETED PROTEIN"/>
    <property type="match status" value="1"/>
</dbReference>
<proteinExistence type="predicted"/>
<dbReference type="Pfam" id="PF07510">
    <property type="entry name" value="GmrSD_C"/>
    <property type="match status" value="1"/>
</dbReference>
<evidence type="ECO:0000256" key="1">
    <source>
        <dbReference type="SAM" id="SignalP"/>
    </source>
</evidence>
<sequence length="209" mass="22710">MRRSAATFFGTVLALLLTATLLAPAASAAPPGIPDAATARAELAALTVAPPGSMAGYSRRLFPHWTSRDGCSTREEVLKRDGEGVTVDADCRPVSGTWYSPYDDVTVPASSRVDIDHVVPLAEAWRSGADTWTTDRREAFANDLGRPQLIAASAASNRSKGDQDPAEWQPRAAAYHCTYGKMWVRAKYHWQLTIDDAERTALREMLSTC</sequence>
<dbReference type="Proteomes" id="UP001183615">
    <property type="component" value="Unassembled WGS sequence"/>
</dbReference>
<accession>A0ABU2S4Q6</accession>
<keyword evidence="3" id="KW-0255">Endonuclease</keyword>
<evidence type="ECO:0000259" key="2">
    <source>
        <dbReference type="Pfam" id="PF07510"/>
    </source>
</evidence>
<reference evidence="4" key="1">
    <citation type="submission" date="2023-07" db="EMBL/GenBank/DDBJ databases">
        <title>30 novel species of actinomycetes from the DSMZ collection.</title>
        <authorList>
            <person name="Nouioui I."/>
        </authorList>
    </citation>
    <scope>NUCLEOTIDE SEQUENCE [LARGE SCALE GENOMIC DNA]</scope>
    <source>
        <strain evidence="4">DSM 41886</strain>
    </source>
</reference>
<dbReference type="InterPro" id="IPR011089">
    <property type="entry name" value="GmrSD_C"/>
</dbReference>
<keyword evidence="3" id="KW-0540">Nuclease</keyword>
<name>A0ABU2S4Q6_9ACTN</name>
<keyword evidence="4" id="KW-1185">Reference proteome</keyword>
<feature type="signal peptide" evidence="1">
    <location>
        <begin position="1"/>
        <end position="28"/>
    </location>
</feature>
<protein>
    <submittedName>
        <fullName evidence="3">HNH endonuclease family protein</fullName>
    </submittedName>
</protein>
<feature type="chain" id="PRO_5047375820" evidence="1">
    <location>
        <begin position="29"/>
        <end position="209"/>
    </location>
</feature>
<dbReference type="EMBL" id="JAVREV010000006">
    <property type="protein sequence ID" value="MDT0443671.1"/>
    <property type="molecule type" value="Genomic_DNA"/>
</dbReference>
<dbReference type="GO" id="GO:0004519">
    <property type="term" value="F:endonuclease activity"/>
    <property type="evidence" value="ECO:0007669"/>
    <property type="project" value="UniProtKB-KW"/>
</dbReference>
<dbReference type="RefSeq" id="WP_311617980.1">
    <property type="nucleotide sequence ID" value="NZ_JAVREV010000006.1"/>
</dbReference>
<feature type="domain" description="GmrSD restriction endonucleases C-terminal" evidence="2">
    <location>
        <begin position="100"/>
        <end position="204"/>
    </location>
</feature>